<feature type="compositionally biased region" description="Low complexity" evidence="1">
    <location>
        <begin position="71"/>
        <end position="82"/>
    </location>
</feature>
<dbReference type="AlphaFoldDB" id="A0A2T4C4C5"/>
<keyword evidence="3" id="KW-1185">Reference proteome</keyword>
<feature type="region of interest" description="Disordered" evidence="1">
    <location>
        <begin position="363"/>
        <end position="507"/>
    </location>
</feature>
<evidence type="ECO:0000256" key="1">
    <source>
        <dbReference type="SAM" id="MobiDB-lite"/>
    </source>
</evidence>
<feature type="region of interest" description="Disordered" evidence="1">
    <location>
        <begin position="137"/>
        <end position="242"/>
    </location>
</feature>
<feature type="region of interest" description="Disordered" evidence="1">
    <location>
        <begin position="47"/>
        <end position="88"/>
    </location>
</feature>
<feature type="compositionally biased region" description="Polar residues" evidence="1">
    <location>
        <begin position="377"/>
        <end position="391"/>
    </location>
</feature>
<name>A0A2T4C4C5_TRILO</name>
<gene>
    <name evidence="2" type="ORF">M440DRAFT_1251320</name>
</gene>
<feature type="compositionally biased region" description="Basic residues" evidence="1">
    <location>
        <begin position="284"/>
        <end position="300"/>
    </location>
</feature>
<sequence length="721" mass="77972">MAPRLRAKPATHARMQRTATQFSELEVTPSRHEDIAKVVETTIEINHTETLEAPGPGVRSSNPFSWSDAGSTSNTRRSSPTNIGEIPADDIWQFDDLESLDPFSSPGLADSCLPDTIPILEKSAICENEAKVSNTPRRHIDFSETASTARRSSPFVTSDARPDVWDFEDSPNAAGSSPNTTNGILESLYAPADDLYEATPKKPGPPAPAVVDQSVHASKASSQPGQKAKRRQRAKEPIRFDSRTQEIVEVPAAKKKSTASRLPIVRALQEAAAASSSPLDEGKKKKTRKAAKGQPIKKRKPESPSVRINPPPPRDAQPALPDNSPAVVLIRGSSVSIGVPCPELHGAANTNLPVSTVVPANANSPANPSLPAHASLPATTNLPANTNLHANTNHDTDLPANTNLSASTNLPARTIGVSTSLPEPKRCRPPSPAAINERDNEQEPDPCGQHKPKRRRFSRQFSVSERGSPVVVKDTAPSRRVEPVPPQADPVVTSIPGQHPATQHPSFLRSKSTDKQIEQNHDSAFGDIQGKSSSQWLRRLSHKEPLPKRRPSLGKKLHEEIMKSFLQHTEVEHEVPKTTLAPAVRGVDAAGGVDITHVNKQIRLTIEQLIARLDGKKAAAYNVANVYRSGGKESLSAVRQRLAKDQDSLAATWSGQGDVFHRNVMGVKETVSKKSISHAEMALGLNEILAARRQARGRVRQGLRALRDECLRDNKAVAGQP</sequence>
<feature type="compositionally biased region" description="Polar residues" evidence="1">
    <location>
        <begin position="173"/>
        <end position="184"/>
    </location>
</feature>
<feature type="compositionally biased region" description="Polar residues" evidence="1">
    <location>
        <begin position="144"/>
        <end position="156"/>
    </location>
</feature>
<accession>A0A2T4C4C5</accession>
<feature type="region of interest" description="Disordered" evidence="1">
    <location>
        <begin position="271"/>
        <end position="323"/>
    </location>
</feature>
<feature type="compositionally biased region" description="Polar residues" evidence="1">
    <location>
        <begin position="215"/>
        <end position="225"/>
    </location>
</feature>
<evidence type="ECO:0000313" key="3">
    <source>
        <dbReference type="Proteomes" id="UP000240760"/>
    </source>
</evidence>
<evidence type="ECO:0000313" key="2">
    <source>
        <dbReference type="EMBL" id="PTB76374.1"/>
    </source>
</evidence>
<reference evidence="2 3" key="1">
    <citation type="submission" date="2016-07" db="EMBL/GenBank/DDBJ databases">
        <title>Multiple horizontal gene transfer events from other fungi enriched the ability of initially mycotrophic Trichoderma (Ascomycota) to feed on dead plant biomass.</title>
        <authorList>
            <consortium name="DOE Joint Genome Institute"/>
            <person name="Aerts A."/>
            <person name="Atanasova L."/>
            <person name="Chenthamara K."/>
            <person name="Zhang J."/>
            <person name="Grujic M."/>
            <person name="Henrissat B."/>
            <person name="Kuo A."/>
            <person name="Salamov A."/>
            <person name="Lipzen A."/>
            <person name="Labutti K."/>
            <person name="Barry K."/>
            <person name="Miao Y."/>
            <person name="Rahimi M.J."/>
            <person name="Shen Q."/>
            <person name="Grigoriev I.V."/>
            <person name="Kubicek C.P."/>
            <person name="Druzhinina I.S."/>
        </authorList>
    </citation>
    <scope>NUCLEOTIDE SEQUENCE [LARGE SCALE GENOMIC DNA]</scope>
    <source>
        <strain evidence="2 3">ATCC 18648</strain>
    </source>
</reference>
<dbReference type="OrthoDB" id="4953021at2759"/>
<feature type="compositionally biased region" description="Polar residues" evidence="1">
    <location>
        <begin position="398"/>
        <end position="421"/>
    </location>
</feature>
<dbReference type="Proteomes" id="UP000240760">
    <property type="component" value="Unassembled WGS sequence"/>
</dbReference>
<organism evidence="2 3">
    <name type="scientific">Trichoderma longibrachiatum ATCC 18648</name>
    <dbReference type="NCBI Taxonomy" id="983965"/>
    <lineage>
        <taxon>Eukaryota</taxon>
        <taxon>Fungi</taxon>
        <taxon>Dikarya</taxon>
        <taxon>Ascomycota</taxon>
        <taxon>Pezizomycotina</taxon>
        <taxon>Sordariomycetes</taxon>
        <taxon>Hypocreomycetidae</taxon>
        <taxon>Hypocreales</taxon>
        <taxon>Hypocreaceae</taxon>
        <taxon>Trichoderma</taxon>
    </lineage>
</organism>
<feature type="compositionally biased region" description="Polar residues" evidence="1">
    <location>
        <begin position="59"/>
        <end position="70"/>
    </location>
</feature>
<proteinExistence type="predicted"/>
<protein>
    <submittedName>
        <fullName evidence="2">Uncharacterized protein</fullName>
    </submittedName>
</protein>
<dbReference type="EMBL" id="KZ679132">
    <property type="protein sequence ID" value="PTB76374.1"/>
    <property type="molecule type" value="Genomic_DNA"/>
</dbReference>